<gene>
    <name evidence="1" type="ORF">AP75_12350</name>
</gene>
<evidence type="ECO:0000313" key="2">
    <source>
        <dbReference type="Proteomes" id="UP000197587"/>
    </source>
</evidence>
<reference evidence="1 2" key="2">
    <citation type="submission" date="2017-05" db="EMBL/GenBank/DDBJ databases">
        <title>Genome of Chryseobacterium haifense.</title>
        <authorList>
            <person name="Newman J.D."/>
        </authorList>
    </citation>
    <scope>NUCLEOTIDE SEQUENCE [LARGE SCALE GENOMIC DNA]</scope>
    <source>
        <strain evidence="1 2">DSM 19056</strain>
    </source>
</reference>
<reference evidence="1 2" key="1">
    <citation type="submission" date="2014-01" db="EMBL/GenBank/DDBJ databases">
        <authorList>
            <consortium name="Genome Consortium for Active Teaching"/>
            <person name="Sontag T.C."/>
            <person name="Newman J.D."/>
        </authorList>
    </citation>
    <scope>NUCLEOTIDE SEQUENCE [LARGE SCALE GENOMIC DNA]</scope>
    <source>
        <strain evidence="1 2">DSM 19056</strain>
    </source>
</reference>
<name>A0A246B753_9FLAO</name>
<comment type="caution">
    <text evidence="1">The sequence shown here is derived from an EMBL/GenBank/DDBJ whole genome shotgun (WGS) entry which is preliminary data.</text>
</comment>
<sequence length="139" mass="14913">MGGEDRDGKESAWQNHTTGEGYIETVKIFKPKVDVIGNIVTGLGINTGVKEVLFNQSKFGDLSKGARKYLKFTKELGFASGVYGIYDAYGNYSNNPSLYNGVKLGLNALSLVNPWVGPGLGIMDATGATDWILTTTIGK</sequence>
<accession>A0A246B753</accession>
<proteinExistence type="predicted"/>
<dbReference type="EMBL" id="JASZ02000035">
    <property type="protein sequence ID" value="OWK97218.1"/>
    <property type="molecule type" value="Genomic_DNA"/>
</dbReference>
<protein>
    <submittedName>
        <fullName evidence="1">Uncharacterized protein</fullName>
    </submittedName>
</protein>
<organism evidence="1 2">
    <name type="scientific">Kaistella haifensis DSM 19056</name>
    <dbReference type="NCBI Taxonomy" id="1450526"/>
    <lineage>
        <taxon>Bacteria</taxon>
        <taxon>Pseudomonadati</taxon>
        <taxon>Bacteroidota</taxon>
        <taxon>Flavobacteriia</taxon>
        <taxon>Flavobacteriales</taxon>
        <taxon>Weeksellaceae</taxon>
        <taxon>Chryseobacterium group</taxon>
        <taxon>Kaistella</taxon>
    </lineage>
</organism>
<dbReference type="AlphaFoldDB" id="A0A246B753"/>
<dbReference type="Proteomes" id="UP000197587">
    <property type="component" value="Unassembled WGS sequence"/>
</dbReference>
<keyword evidence="2" id="KW-1185">Reference proteome</keyword>
<dbReference type="RefSeq" id="WP_031504835.1">
    <property type="nucleotide sequence ID" value="NZ_JASZ02000035.1"/>
</dbReference>
<evidence type="ECO:0000313" key="1">
    <source>
        <dbReference type="EMBL" id="OWK97218.1"/>
    </source>
</evidence>